<feature type="region of interest" description="Disordered" evidence="1">
    <location>
        <begin position="79"/>
        <end position="162"/>
    </location>
</feature>
<dbReference type="GO" id="GO:0016192">
    <property type="term" value="P:vesicle-mediated transport"/>
    <property type="evidence" value="ECO:0007669"/>
    <property type="project" value="TreeGrafter"/>
</dbReference>
<accession>A0AAJ0IE49</accession>
<evidence type="ECO:0000256" key="2">
    <source>
        <dbReference type="SAM" id="Phobius"/>
    </source>
</evidence>
<feature type="compositionally biased region" description="Pro residues" evidence="1">
    <location>
        <begin position="82"/>
        <end position="100"/>
    </location>
</feature>
<dbReference type="PANTHER" id="PTHR28187:SF1">
    <property type="entry name" value="PROTEIN RCR1-RELATED"/>
    <property type="match status" value="1"/>
</dbReference>
<evidence type="ECO:0000256" key="1">
    <source>
        <dbReference type="SAM" id="MobiDB-lite"/>
    </source>
</evidence>
<evidence type="ECO:0000313" key="3">
    <source>
        <dbReference type="EMBL" id="KAK3498073.1"/>
    </source>
</evidence>
<comment type="caution">
    <text evidence="3">The sequence shown here is derived from an EMBL/GenBank/DDBJ whole genome shotgun (WGS) entry which is preliminary data.</text>
</comment>
<dbReference type="AlphaFoldDB" id="A0AAJ0IE49"/>
<dbReference type="Proteomes" id="UP001285908">
    <property type="component" value="Unassembled WGS sequence"/>
</dbReference>
<keyword evidence="4" id="KW-1185">Reference proteome</keyword>
<keyword evidence="2" id="KW-0812">Transmembrane</keyword>
<feature type="transmembrane region" description="Helical" evidence="2">
    <location>
        <begin position="38"/>
        <end position="59"/>
    </location>
</feature>
<keyword evidence="2" id="KW-0472">Membrane</keyword>
<dbReference type="RefSeq" id="XP_062696337.1">
    <property type="nucleotide sequence ID" value="XM_062831688.1"/>
</dbReference>
<evidence type="ECO:0000313" key="4">
    <source>
        <dbReference type="Proteomes" id="UP001285908"/>
    </source>
</evidence>
<dbReference type="PANTHER" id="PTHR28187">
    <property type="entry name" value="PROTEIN RCR1-RELATED"/>
    <property type="match status" value="1"/>
</dbReference>
<feature type="compositionally biased region" description="Polar residues" evidence="1">
    <location>
        <begin position="124"/>
        <end position="136"/>
    </location>
</feature>
<dbReference type="EMBL" id="JAULSX010000002">
    <property type="protein sequence ID" value="KAK3498073.1"/>
    <property type="molecule type" value="Genomic_DNA"/>
</dbReference>
<sequence length="162" mass="18175">MAPLAEMANQVHEIAKRGRCDYVDAYGRPYCLTHWYYYGRWVLLAVAILCVFLSVYLMARKNSRRRRLQGAQPMYGTGWMAPAPPPYSPPQYSAQPPPGSQVPGGYYAPPNGQKADQNGEYVYGNQQEGIQLQQPASAYHRGADDQYAPPEGPPPNQAHRFQ</sequence>
<keyword evidence="2" id="KW-1133">Transmembrane helix</keyword>
<proteinExistence type="predicted"/>
<reference evidence="3 4" key="1">
    <citation type="journal article" date="2023" name="Mol. Phylogenet. Evol.">
        <title>Genome-scale phylogeny and comparative genomics of the fungal order Sordariales.</title>
        <authorList>
            <person name="Hensen N."/>
            <person name="Bonometti L."/>
            <person name="Westerberg I."/>
            <person name="Brannstrom I.O."/>
            <person name="Guillou S."/>
            <person name="Cros-Aarteil S."/>
            <person name="Calhoun S."/>
            <person name="Haridas S."/>
            <person name="Kuo A."/>
            <person name="Mondo S."/>
            <person name="Pangilinan J."/>
            <person name="Riley R."/>
            <person name="LaButti K."/>
            <person name="Andreopoulos B."/>
            <person name="Lipzen A."/>
            <person name="Chen C."/>
            <person name="Yan M."/>
            <person name="Daum C."/>
            <person name="Ng V."/>
            <person name="Clum A."/>
            <person name="Steindorff A."/>
            <person name="Ohm R.A."/>
            <person name="Martin F."/>
            <person name="Silar P."/>
            <person name="Natvig D.O."/>
            <person name="Lalanne C."/>
            <person name="Gautier V."/>
            <person name="Ament-Velasquez S.L."/>
            <person name="Kruys A."/>
            <person name="Hutchinson M.I."/>
            <person name="Powell A.J."/>
            <person name="Barry K."/>
            <person name="Miller A.N."/>
            <person name="Grigoriev I.V."/>
            <person name="Debuchy R."/>
            <person name="Gladieux P."/>
            <person name="Hiltunen Thoren M."/>
            <person name="Johannesson H."/>
        </authorList>
    </citation>
    <scope>NUCLEOTIDE SEQUENCE [LARGE SCALE GENOMIC DNA]</scope>
    <source>
        <strain evidence="3 4">FGSC 10403</strain>
    </source>
</reference>
<dbReference type="InterPro" id="IPR020999">
    <property type="entry name" value="Chitin_synth_reg_RCR"/>
</dbReference>
<gene>
    <name evidence="3" type="ORF">B0T23DRAFT_100848</name>
</gene>
<dbReference type="GeneID" id="87869310"/>
<dbReference type="Pfam" id="PF12273">
    <property type="entry name" value="RCR"/>
    <property type="match status" value="1"/>
</dbReference>
<name>A0AAJ0IE49_9PEZI</name>
<organism evidence="3 4">
    <name type="scientific">Neurospora hispaniola</name>
    <dbReference type="NCBI Taxonomy" id="588809"/>
    <lineage>
        <taxon>Eukaryota</taxon>
        <taxon>Fungi</taxon>
        <taxon>Dikarya</taxon>
        <taxon>Ascomycota</taxon>
        <taxon>Pezizomycotina</taxon>
        <taxon>Sordariomycetes</taxon>
        <taxon>Sordariomycetidae</taxon>
        <taxon>Sordariales</taxon>
        <taxon>Sordariaceae</taxon>
        <taxon>Neurospora</taxon>
    </lineage>
</organism>
<protein>
    <submittedName>
        <fullName evidence="3">Chitin synthesis regulation, resistance to congo red-domain-containing protein</fullName>
    </submittedName>
</protein>